<dbReference type="Gene3D" id="3.30.390.50">
    <property type="entry name" value="CO dehydrogenase flavoprotein, C-terminal domain"/>
    <property type="match status" value="1"/>
</dbReference>
<dbReference type="InterPro" id="IPR016169">
    <property type="entry name" value="FAD-bd_PCMH_sub2"/>
</dbReference>
<accession>A0ABT4G5E6</accession>
<sequence length="277" mass="31316">MIPFDFEYYKPTSVQKAVELFQYLQTQGKNPLYYSGGTEIITFARRNFIHPRAVVDLKAIPESNVTELQKDGLVIGSCISLSRLSASNLFPLLSEAAQGVADQTARNKITLGGNICGEIYYREAVLPLLLADSRMVIAGPEGIKVIHIHHVFLQRMRLEKNEFLLQTITDREYLTLPCIHFKKRQIGNVGYPLVSVAALKKEKQIRIAFSGVCAFPFRSIEIEQIVNNSRLSLAERIDQIIWNLPAPVLNNMEGSADYRTFVLKNTLFETVKKLEGR</sequence>
<dbReference type="SMART" id="SM01092">
    <property type="entry name" value="CO_deh_flav_C"/>
    <property type="match status" value="1"/>
</dbReference>
<evidence type="ECO:0000313" key="5">
    <source>
        <dbReference type="EMBL" id="MCY9691387.1"/>
    </source>
</evidence>
<dbReference type="PANTHER" id="PTHR42659:SF2">
    <property type="entry name" value="XANTHINE DEHYDROGENASE SUBUNIT C-RELATED"/>
    <property type="match status" value="1"/>
</dbReference>
<name>A0ABT4G5E6_9BACL</name>
<dbReference type="Gene3D" id="3.30.465.10">
    <property type="match status" value="1"/>
</dbReference>
<evidence type="ECO:0000256" key="3">
    <source>
        <dbReference type="ARBA" id="ARBA00023002"/>
    </source>
</evidence>
<dbReference type="SUPFAM" id="SSF55447">
    <property type="entry name" value="CO dehydrogenase flavoprotein C-terminal domain-like"/>
    <property type="match status" value="1"/>
</dbReference>
<dbReference type="InterPro" id="IPR005107">
    <property type="entry name" value="CO_DH_flav_C"/>
</dbReference>
<keyword evidence="3" id="KW-0560">Oxidoreductase</keyword>
<dbReference type="InterPro" id="IPR036683">
    <property type="entry name" value="CO_DH_flav_C_dom_sf"/>
</dbReference>
<dbReference type="PROSITE" id="PS51387">
    <property type="entry name" value="FAD_PCMH"/>
    <property type="match status" value="1"/>
</dbReference>
<keyword evidence="6" id="KW-1185">Reference proteome</keyword>
<gene>
    <name evidence="5" type="ORF">M5X19_00360</name>
</gene>
<dbReference type="InterPro" id="IPR002346">
    <property type="entry name" value="Mopterin_DH_FAD-bd"/>
</dbReference>
<protein>
    <submittedName>
        <fullName evidence="5">FAD binding domain-containing protein</fullName>
    </submittedName>
</protein>
<comment type="caution">
    <text evidence="5">The sequence shown here is derived from an EMBL/GenBank/DDBJ whole genome shotgun (WGS) entry which is preliminary data.</text>
</comment>
<dbReference type="InterPro" id="IPR016166">
    <property type="entry name" value="FAD-bd_PCMH"/>
</dbReference>
<feature type="domain" description="FAD-binding PCMH-type" evidence="4">
    <location>
        <begin position="1"/>
        <end position="175"/>
    </location>
</feature>
<evidence type="ECO:0000256" key="2">
    <source>
        <dbReference type="ARBA" id="ARBA00022827"/>
    </source>
</evidence>
<dbReference type="EMBL" id="JAMDMX010000001">
    <property type="protein sequence ID" value="MCY9691387.1"/>
    <property type="molecule type" value="Genomic_DNA"/>
</dbReference>
<dbReference type="SUPFAM" id="SSF56176">
    <property type="entry name" value="FAD-binding/transporter-associated domain-like"/>
    <property type="match status" value="1"/>
</dbReference>
<dbReference type="InterPro" id="IPR051312">
    <property type="entry name" value="Diverse_Substr_Oxidored"/>
</dbReference>
<dbReference type="InterPro" id="IPR036318">
    <property type="entry name" value="FAD-bd_PCMH-like_sf"/>
</dbReference>
<organism evidence="5 6">
    <name type="scientific">Paenibacillus alginolyticus</name>
    <dbReference type="NCBI Taxonomy" id="59839"/>
    <lineage>
        <taxon>Bacteria</taxon>
        <taxon>Bacillati</taxon>
        <taxon>Bacillota</taxon>
        <taxon>Bacilli</taxon>
        <taxon>Bacillales</taxon>
        <taxon>Paenibacillaceae</taxon>
        <taxon>Paenibacillus</taxon>
    </lineage>
</organism>
<dbReference type="InterPro" id="IPR016167">
    <property type="entry name" value="FAD-bd_PCMH_sub1"/>
</dbReference>
<reference evidence="5 6" key="1">
    <citation type="submission" date="2022-05" db="EMBL/GenBank/DDBJ databases">
        <title>Genome Sequencing of Bee-Associated Microbes.</title>
        <authorList>
            <person name="Dunlap C."/>
        </authorList>
    </citation>
    <scope>NUCLEOTIDE SEQUENCE [LARGE SCALE GENOMIC DNA]</scope>
    <source>
        <strain evidence="5 6">NRRL B-14421</strain>
    </source>
</reference>
<dbReference type="Proteomes" id="UP001527099">
    <property type="component" value="Unassembled WGS sequence"/>
</dbReference>
<keyword evidence="2" id="KW-0274">FAD</keyword>
<dbReference type="RefSeq" id="WP_029197461.1">
    <property type="nucleotide sequence ID" value="NZ_JAMDMW010000149.1"/>
</dbReference>
<dbReference type="PANTHER" id="PTHR42659">
    <property type="entry name" value="XANTHINE DEHYDROGENASE SUBUNIT C-RELATED"/>
    <property type="match status" value="1"/>
</dbReference>
<evidence type="ECO:0000256" key="1">
    <source>
        <dbReference type="ARBA" id="ARBA00022630"/>
    </source>
</evidence>
<keyword evidence="1" id="KW-0285">Flavoprotein</keyword>
<evidence type="ECO:0000259" key="4">
    <source>
        <dbReference type="PROSITE" id="PS51387"/>
    </source>
</evidence>
<evidence type="ECO:0000313" key="6">
    <source>
        <dbReference type="Proteomes" id="UP001527099"/>
    </source>
</evidence>
<proteinExistence type="predicted"/>
<dbReference type="Pfam" id="PF00941">
    <property type="entry name" value="FAD_binding_5"/>
    <property type="match status" value="1"/>
</dbReference>
<dbReference type="Gene3D" id="3.30.43.10">
    <property type="entry name" value="Uridine Diphospho-n-acetylenolpyruvylglucosamine Reductase, domain 2"/>
    <property type="match status" value="1"/>
</dbReference>